<keyword evidence="9 11" id="KW-0501">Molybdenum cofactor biosynthesis</keyword>
<dbReference type="GO" id="GO:0046872">
    <property type="term" value="F:metal ion binding"/>
    <property type="evidence" value="ECO:0007669"/>
    <property type="project" value="UniProtKB-UniRule"/>
</dbReference>
<evidence type="ECO:0000256" key="6">
    <source>
        <dbReference type="ARBA" id="ARBA00022679"/>
    </source>
</evidence>
<dbReference type="SUPFAM" id="SSF53218">
    <property type="entry name" value="Molybdenum cofactor biosynthesis proteins"/>
    <property type="match status" value="1"/>
</dbReference>
<evidence type="ECO:0000256" key="9">
    <source>
        <dbReference type="ARBA" id="ARBA00023150"/>
    </source>
</evidence>
<protein>
    <recommendedName>
        <fullName evidence="11">Molybdopterin molybdenumtransferase</fullName>
        <ecNumber evidence="11">2.10.1.1</ecNumber>
    </recommendedName>
</protein>
<evidence type="ECO:0000256" key="2">
    <source>
        <dbReference type="ARBA" id="ARBA00002901"/>
    </source>
</evidence>
<dbReference type="GO" id="GO:0061599">
    <property type="term" value="F:molybdopterin molybdotransferase activity"/>
    <property type="evidence" value="ECO:0007669"/>
    <property type="project" value="UniProtKB-UniRule"/>
</dbReference>
<dbReference type="InterPro" id="IPR036425">
    <property type="entry name" value="MoaB/Mog-like_dom_sf"/>
</dbReference>
<evidence type="ECO:0000256" key="7">
    <source>
        <dbReference type="ARBA" id="ARBA00022723"/>
    </source>
</evidence>
<dbReference type="NCBIfam" id="TIGR00177">
    <property type="entry name" value="molyb_syn"/>
    <property type="match status" value="1"/>
</dbReference>
<dbReference type="Gene3D" id="3.40.980.10">
    <property type="entry name" value="MoaB/Mog-like domain"/>
    <property type="match status" value="1"/>
</dbReference>
<keyword evidence="5 11" id="KW-0500">Molybdenum</keyword>
<comment type="pathway">
    <text evidence="3 11">Cofactor biosynthesis; molybdopterin biosynthesis.</text>
</comment>
<comment type="cofactor">
    <cofactor evidence="1 11">
        <name>Mg(2+)</name>
        <dbReference type="ChEBI" id="CHEBI:18420"/>
    </cofactor>
</comment>
<evidence type="ECO:0000259" key="12">
    <source>
        <dbReference type="SMART" id="SM00852"/>
    </source>
</evidence>
<dbReference type="UniPathway" id="UPA00344"/>
<dbReference type="InterPro" id="IPR036688">
    <property type="entry name" value="MoeA_C_domain_IV_sf"/>
</dbReference>
<dbReference type="GO" id="GO:0005829">
    <property type="term" value="C:cytosol"/>
    <property type="evidence" value="ECO:0007669"/>
    <property type="project" value="TreeGrafter"/>
</dbReference>
<accession>A0A660SE54</accession>
<evidence type="ECO:0000256" key="8">
    <source>
        <dbReference type="ARBA" id="ARBA00022842"/>
    </source>
</evidence>
<evidence type="ECO:0000313" key="13">
    <source>
        <dbReference type="EMBL" id="RKX68842.1"/>
    </source>
</evidence>
<dbReference type="Pfam" id="PF00994">
    <property type="entry name" value="MoCF_biosynth"/>
    <property type="match status" value="1"/>
</dbReference>
<dbReference type="FunFam" id="3.40.980.10:FF:000004">
    <property type="entry name" value="Molybdopterin molybdenumtransferase"/>
    <property type="match status" value="1"/>
</dbReference>
<dbReference type="EMBL" id="QNBD01000236">
    <property type="protein sequence ID" value="RKX68842.1"/>
    <property type="molecule type" value="Genomic_DNA"/>
</dbReference>
<dbReference type="Gene3D" id="3.90.105.10">
    <property type="entry name" value="Molybdopterin biosynthesis moea protein, domain 2"/>
    <property type="match status" value="1"/>
</dbReference>
<dbReference type="SUPFAM" id="SSF63867">
    <property type="entry name" value="MoeA C-terminal domain-like"/>
    <property type="match status" value="1"/>
</dbReference>
<comment type="similarity">
    <text evidence="4 11">Belongs to the MoeA family.</text>
</comment>
<evidence type="ECO:0000256" key="5">
    <source>
        <dbReference type="ARBA" id="ARBA00022505"/>
    </source>
</evidence>
<dbReference type="Pfam" id="PF03454">
    <property type="entry name" value="MoeA_C"/>
    <property type="match status" value="1"/>
</dbReference>
<organism evidence="13 14">
    <name type="scientific">candidate division TA06 bacterium</name>
    <dbReference type="NCBI Taxonomy" id="2250710"/>
    <lineage>
        <taxon>Bacteria</taxon>
        <taxon>Bacteria division TA06</taxon>
    </lineage>
</organism>
<keyword evidence="7 11" id="KW-0479">Metal-binding</keyword>
<dbReference type="GO" id="GO:0006777">
    <property type="term" value="P:Mo-molybdopterin cofactor biosynthetic process"/>
    <property type="evidence" value="ECO:0007669"/>
    <property type="project" value="UniProtKB-UniRule"/>
</dbReference>
<dbReference type="AlphaFoldDB" id="A0A660SE54"/>
<dbReference type="EC" id="2.10.1.1" evidence="11"/>
<keyword evidence="8 11" id="KW-0460">Magnesium</keyword>
<evidence type="ECO:0000256" key="4">
    <source>
        <dbReference type="ARBA" id="ARBA00010763"/>
    </source>
</evidence>
<comment type="function">
    <text evidence="2 11">Catalyzes the insertion of molybdate into adenylated molybdopterin with the concomitant release of AMP.</text>
</comment>
<sequence>DDDLKNICYAAEDIKSGDNLLKCGTKIRASEVGIIASLGIDSINVYKNPDIGILTTGSEIIEPGKELLQGQIYNSNAYSISAQFAQIGINTKFGGVIPDNIEKTRKKISDFFSKVDVLIISGGVSMGDYDYVPGVLEDLGVKLHFTRVAIKPGKPTLFGTMGKKIFFGLPGNPVSTFVISEVIIKPFVYKMMGHKYSPFFIKGIMSEDFRREKTKRASYIPVNYRDGFVDIIEYHGSAHLNSLSKANALLRIPKGVKEILKGTNVNVRQI</sequence>
<dbReference type="InterPro" id="IPR001453">
    <property type="entry name" value="MoaB/Mog_dom"/>
</dbReference>
<name>A0A660SE54_UNCT6</name>
<comment type="caution">
    <text evidence="13">The sequence shown here is derived from an EMBL/GenBank/DDBJ whole genome shotgun (WGS) entry which is preliminary data.</text>
</comment>
<feature type="non-terminal residue" evidence="13">
    <location>
        <position position="1"/>
    </location>
</feature>
<comment type="catalytic activity">
    <reaction evidence="10">
        <text>adenylyl-molybdopterin + molybdate = Mo-molybdopterin + AMP + H(+)</text>
        <dbReference type="Rhea" id="RHEA:35047"/>
        <dbReference type="ChEBI" id="CHEBI:15378"/>
        <dbReference type="ChEBI" id="CHEBI:36264"/>
        <dbReference type="ChEBI" id="CHEBI:62727"/>
        <dbReference type="ChEBI" id="CHEBI:71302"/>
        <dbReference type="ChEBI" id="CHEBI:456215"/>
        <dbReference type="EC" id="2.10.1.1"/>
    </reaction>
</comment>
<evidence type="ECO:0000256" key="10">
    <source>
        <dbReference type="ARBA" id="ARBA00047317"/>
    </source>
</evidence>
<dbReference type="InterPro" id="IPR005111">
    <property type="entry name" value="MoeA_C_domain_IV"/>
</dbReference>
<dbReference type="InterPro" id="IPR036135">
    <property type="entry name" value="MoeA_linker/N_sf"/>
</dbReference>
<dbReference type="PANTHER" id="PTHR10192:SF5">
    <property type="entry name" value="GEPHYRIN"/>
    <property type="match status" value="1"/>
</dbReference>
<reference evidence="13 14" key="1">
    <citation type="submission" date="2018-06" db="EMBL/GenBank/DDBJ databases">
        <title>Extensive metabolic versatility and redundancy in microbially diverse, dynamic hydrothermal sediments.</title>
        <authorList>
            <person name="Dombrowski N."/>
            <person name="Teske A."/>
            <person name="Baker B.J."/>
        </authorList>
    </citation>
    <scope>NUCLEOTIDE SEQUENCE [LARGE SCALE GENOMIC DNA]</scope>
    <source>
        <strain evidence="13">B10_G13</strain>
    </source>
</reference>
<dbReference type="CDD" id="cd00887">
    <property type="entry name" value="MoeA"/>
    <property type="match status" value="1"/>
</dbReference>
<dbReference type="PROSITE" id="PS01079">
    <property type="entry name" value="MOCF_BIOSYNTHESIS_2"/>
    <property type="match status" value="1"/>
</dbReference>
<dbReference type="Gene3D" id="2.40.340.10">
    <property type="entry name" value="MoeA, C-terminal, domain IV"/>
    <property type="match status" value="1"/>
</dbReference>
<feature type="domain" description="MoaB/Mog" evidence="12">
    <location>
        <begin position="52"/>
        <end position="190"/>
    </location>
</feature>
<dbReference type="PANTHER" id="PTHR10192">
    <property type="entry name" value="MOLYBDOPTERIN BIOSYNTHESIS PROTEIN"/>
    <property type="match status" value="1"/>
</dbReference>
<evidence type="ECO:0000256" key="3">
    <source>
        <dbReference type="ARBA" id="ARBA00005046"/>
    </source>
</evidence>
<dbReference type="InterPro" id="IPR008284">
    <property type="entry name" value="MoCF_biosynth_CS"/>
</dbReference>
<dbReference type="InterPro" id="IPR038987">
    <property type="entry name" value="MoeA-like"/>
</dbReference>
<evidence type="ECO:0000313" key="14">
    <source>
        <dbReference type="Proteomes" id="UP000271125"/>
    </source>
</evidence>
<proteinExistence type="inferred from homology"/>
<dbReference type="SMART" id="SM00852">
    <property type="entry name" value="MoCF_biosynth"/>
    <property type="match status" value="1"/>
</dbReference>
<keyword evidence="6 11" id="KW-0808">Transferase</keyword>
<dbReference type="SUPFAM" id="SSF63882">
    <property type="entry name" value="MoeA N-terminal region -like"/>
    <property type="match status" value="1"/>
</dbReference>
<evidence type="ECO:0000256" key="1">
    <source>
        <dbReference type="ARBA" id="ARBA00001946"/>
    </source>
</evidence>
<gene>
    <name evidence="13" type="ORF">DRP43_05045</name>
</gene>
<dbReference type="Proteomes" id="UP000271125">
    <property type="component" value="Unassembled WGS sequence"/>
</dbReference>
<evidence type="ECO:0000256" key="11">
    <source>
        <dbReference type="RuleBase" id="RU365090"/>
    </source>
</evidence>